<dbReference type="STRING" id="5762.D2V8L8"/>
<reference evidence="4 5" key="1">
    <citation type="journal article" date="2010" name="Cell">
        <title>The genome of Naegleria gruberi illuminates early eukaryotic versatility.</title>
        <authorList>
            <person name="Fritz-Laylin L.K."/>
            <person name="Prochnik S.E."/>
            <person name="Ginger M.L."/>
            <person name="Dacks J.B."/>
            <person name="Carpenter M.L."/>
            <person name="Field M.C."/>
            <person name="Kuo A."/>
            <person name="Paredez A."/>
            <person name="Chapman J."/>
            <person name="Pham J."/>
            <person name="Shu S."/>
            <person name="Neupane R."/>
            <person name="Cipriano M."/>
            <person name="Mancuso J."/>
            <person name="Tu H."/>
            <person name="Salamov A."/>
            <person name="Lindquist E."/>
            <person name="Shapiro H."/>
            <person name="Lucas S."/>
            <person name="Grigoriev I.V."/>
            <person name="Cande W.Z."/>
            <person name="Fulton C."/>
            <person name="Rokhsar D.S."/>
            <person name="Dawson S.C."/>
        </authorList>
    </citation>
    <scope>NUCLEOTIDE SEQUENCE [LARGE SCALE GENOMIC DNA]</scope>
    <source>
        <strain evidence="4 5">NEG-M</strain>
    </source>
</reference>
<dbReference type="PANTHER" id="PTHR10539:SF0">
    <property type="entry name" value="26S PROTEASOME NON-ATPASE REGULATORY SUBUNIT 13"/>
    <property type="match status" value="1"/>
</dbReference>
<dbReference type="VEuPathDB" id="AmoebaDB:NAEGRDRAFT_55694"/>
<dbReference type="Proteomes" id="UP000006671">
    <property type="component" value="Unassembled WGS sequence"/>
</dbReference>
<gene>
    <name evidence="4" type="ORF">NAEGRDRAFT_55694</name>
</gene>
<dbReference type="InterPro" id="IPR036390">
    <property type="entry name" value="WH_DNA-bd_sf"/>
</dbReference>
<evidence type="ECO:0000256" key="2">
    <source>
        <dbReference type="ARBA" id="ARBA00022942"/>
    </source>
</evidence>
<dbReference type="Pfam" id="PF01399">
    <property type="entry name" value="PCI"/>
    <property type="match status" value="1"/>
</dbReference>
<dbReference type="OrthoDB" id="1093at2759"/>
<dbReference type="AlphaFoldDB" id="D2V8L8"/>
<sequence>MQLVKSDLSGSDLLDFYTNFISSFELKINHLKLGKIVVEISKRLPLNSSEGYPFVEKVFNALSKQDREASCILKIEMAMWKLKESDLTACKRLLGEAKETISTLGFVDNVVNAAYYKTYSNYLKHIDDPNEFYKNELLYLAYTPIEEIPFIEQQSIAFDLGIASLLGDSIYNFGEFLQHPVVESLNGSKAEWLYKFLMAFNKGDIRGYEQLLVHFASEIESRPALNEKRDFLYEKVQLMCLMELVFSKPADDRNISFEEVSAITGKSLDEVEPLLLKALAYNLIRGVIDGVKNSIHVSWAQPRVLDREQISVLSNKLSVWLGKVDETLSFLEKHGSEEIVK</sequence>
<dbReference type="InterPro" id="IPR000717">
    <property type="entry name" value="PCI_dom"/>
</dbReference>
<dbReference type="GO" id="GO:0005829">
    <property type="term" value="C:cytosol"/>
    <property type="evidence" value="ECO:0007669"/>
    <property type="project" value="TreeGrafter"/>
</dbReference>
<dbReference type="SMART" id="SM00088">
    <property type="entry name" value="PINT"/>
    <property type="match status" value="1"/>
</dbReference>
<dbReference type="EMBL" id="GG738857">
    <property type="protein sequence ID" value="EFC46710.1"/>
    <property type="molecule type" value="Genomic_DNA"/>
</dbReference>
<dbReference type="FunCoup" id="D2V8L8">
    <property type="interactions" value="691"/>
</dbReference>
<organism evidence="5">
    <name type="scientific">Naegleria gruberi</name>
    <name type="common">Amoeba</name>
    <dbReference type="NCBI Taxonomy" id="5762"/>
    <lineage>
        <taxon>Eukaryota</taxon>
        <taxon>Discoba</taxon>
        <taxon>Heterolobosea</taxon>
        <taxon>Tetramitia</taxon>
        <taxon>Eutetramitia</taxon>
        <taxon>Vahlkampfiidae</taxon>
        <taxon>Naegleria</taxon>
    </lineage>
</organism>
<evidence type="ECO:0000259" key="3">
    <source>
        <dbReference type="PROSITE" id="PS50250"/>
    </source>
</evidence>
<dbReference type="InParanoid" id="D2V8L8"/>
<dbReference type="PROSITE" id="PS50250">
    <property type="entry name" value="PCI"/>
    <property type="match status" value="1"/>
</dbReference>
<dbReference type="InterPro" id="IPR035298">
    <property type="entry name" value="PSMD13"/>
</dbReference>
<protein>
    <submittedName>
        <fullName evidence="4">26S proteasome subunit RPN9b</fullName>
    </submittedName>
</protein>
<dbReference type="GO" id="GO:0005198">
    <property type="term" value="F:structural molecule activity"/>
    <property type="evidence" value="ECO:0007669"/>
    <property type="project" value="TreeGrafter"/>
</dbReference>
<proteinExistence type="inferred from homology"/>
<comment type="similarity">
    <text evidence="1">Belongs to the proteasome subunit S11 family.</text>
</comment>
<dbReference type="RefSeq" id="XP_002679454.1">
    <property type="nucleotide sequence ID" value="XM_002679408.1"/>
</dbReference>
<name>D2V8L8_NAEGR</name>
<dbReference type="InterPro" id="IPR054179">
    <property type="entry name" value="PSD13_N"/>
</dbReference>
<dbReference type="eggNOG" id="KOG2908">
    <property type="taxonomic scope" value="Eukaryota"/>
</dbReference>
<dbReference type="SUPFAM" id="SSF46785">
    <property type="entry name" value="Winged helix' DNA-binding domain"/>
    <property type="match status" value="1"/>
</dbReference>
<dbReference type="GO" id="GO:0008541">
    <property type="term" value="C:proteasome regulatory particle, lid subcomplex"/>
    <property type="evidence" value="ECO:0007669"/>
    <property type="project" value="TreeGrafter"/>
</dbReference>
<evidence type="ECO:0000313" key="5">
    <source>
        <dbReference type="Proteomes" id="UP000006671"/>
    </source>
</evidence>
<keyword evidence="2 4" id="KW-0647">Proteasome</keyword>
<accession>D2V8L8</accession>
<dbReference type="Pfam" id="PF22037">
    <property type="entry name" value="PSD13_N"/>
    <property type="match status" value="1"/>
</dbReference>
<keyword evidence="5" id="KW-1185">Reference proteome</keyword>
<dbReference type="GO" id="GO:0006511">
    <property type="term" value="P:ubiquitin-dependent protein catabolic process"/>
    <property type="evidence" value="ECO:0007669"/>
    <property type="project" value="TreeGrafter"/>
</dbReference>
<dbReference type="KEGG" id="ngr:NAEGRDRAFT_55694"/>
<dbReference type="PANTHER" id="PTHR10539">
    <property type="entry name" value="26S PROTEASOME NON-ATPASE REGULATORY SUBUNIT 13"/>
    <property type="match status" value="1"/>
</dbReference>
<feature type="domain" description="PCI" evidence="3">
    <location>
        <begin position="129"/>
        <end position="302"/>
    </location>
</feature>
<evidence type="ECO:0000313" key="4">
    <source>
        <dbReference type="EMBL" id="EFC46710.1"/>
    </source>
</evidence>
<dbReference type="OMA" id="ANKRTIT"/>
<evidence type="ECO:0000256" key="1">
    <source>
        <dbReference type="ARBA" id="ARBA00006207"/>
    </source>
</evidence>
<dbReference type="GeneID" id="8848847"/>
<dbReference type="GO" id="GO:0005634">
    <property type="term" value="C:nucleus"/>
    <property type="evidence" value="ECO:0007669"/>
    <property type="project" value="TreeGrafter"/>
</dbReference>